<dbReference type="Pfam" id="PF11716">
    <property type="entry name" value="MDMPI_N"/>
    <property type="match status" value="1"/>
</dbReference>
<dbReference type="InterPro" id="IPR017517">
    <property type="entry name" value="Maleyloyr_isom"/>
</dbReference>
<evidence type="ECO:0000313" key="2">
    <source>
        <dbReference type="EMBL" id="GAA3966593.1"/>
    </source>
</evidence>
<feature type="domain" description="Mycothiol-dependent maleylpyruvate isomerase metal-binding" evidence="1">
    <location>
        <begin position="14"/>
        <end position="132"/>
    </location>
</feature>
<comment type="caution">
    <text evidence="2">The sequence shown here is derived from an EMBL/GenBank/DDBJ whole genome shotgun (WGS) entry which is preliminary data.</text>
</comment>
<dbReference type="Proteomes" id="UP001418444">
    <property type="component" value="Unassembled WGS sequence"/>
</dbReference>
<dbReference type="SUPFAM" id="SSF109854">
    <property type="entry name" value="DinB/YfiT-like putative metalloenzymes"/>
    <property type="match status" value="1"/>
</dbReference>
<gene>
    <name evidence="2" type="ORF">GCM10022231_29370</name>
</gene>
<keyword evidence="3" id="KW-1185">Reference proteome</keyword>
<accession>A0ABP7PJ68</accession>
<proteinExistence type="predicted"/>
<organism evidence="2 3">
    <name type="scientific">Gordonia caeni</name>
    <dbReference type="NCBI Taxonomy" id="1007097"/>
    <lineage>
        <taxon>Bacteria</taxon>
        <taxon>Bacillati</taxon>
        <taxon>Actinomycetota</taxon>
        <taxon>Actinomycetes</taxon>
        <taxon>Mycobacteriales</taxon>
        <taxon>Gordoniaceae</taxon>
        <taxon>Gordonia</taxon>
    </lineage>
</organism>
<dbReference type="EMBL" id="BAAAZW010000009">
    <property type="protein sequence ID" value="GAA3966593.1"/>
    <property type="molecule type" value="Genomic_DNA"/>
</dbReference>
<reference evidence="3" key="1">
    <citation type="journal article" date="2019" name="Int. J. Syst. Evol. Microbiol.">
        <title>The Global Catalogue of Microorganisms (GCM) 10K type strain sequencing project: providing services to taxonomists for standard genome sequencing and annotation.</title>
        <authorList>
            <consortium name="The Broad Institute Genomics Platform"/>
            <consortium name="The Broad Institute Genome Sequencing Center for Infectious Disease"/>
            <person name="Wu L."/>
            <person name="Ma J."/>
        </authorList>
    </citation>
    <scope>NUCLEOTIDE SEQUENCE [LARGE SCALE GENOMIC DNA]</scope>
    <source>
        <strain evidence="3">JCM 16923</strain>
    </source>
</reference>
<name>A0ABP7PJ68_9ACTN</name>
<sequence>MSQRGVTAAQELAAVTQTIIEGLSADQWAADSACHGWRVQDLVGHMGFFFNFIADPELVLPDNPSGTSERLNDAAVIERADWSPAQVVDYYAEQAAAGLAVLAALQTAELRDQPLEMLDLGTYAMAQLSDAVAFDHLVHLHSDLLAPHGAVASAAELPITSSIDPALDWMIAGFAPMCGSAVGAVIEGPVGLRLTGATQRSFVIGTDADQPDSVTVTESEDLPADVAVSDALDFTRWGTRRSAWRSAVTVEGDRARVSRVLDAIDIV</sequence>
<dbReference type="NCBIfam" id="TIGR03083">
    <property type="entry name" value="maleylpyruvate isomerase family mycothiol-dependent enzyme"/>
    <property type="match status" value="1"/>
</dbReference>
<protein>
    <recommendedName>
        <fullName evidence="1">Mycothiol-dependent maleylpyruvate isomerase metal-binding domain-containing protein</fullName>
    </recommendedName>
</protein>
<dbReference type="Gene3D" id="1.20.120.450">
    <property type="entry name" value="dinb family like domain"/>
    <property type="match status" value="1"/>
</dbReference>
<dbReference type="RefSeq" id="WP_344785084.1">
    <property type="nucleotide sequence ID" value="NZ_BAAAZW010000009.1"/>
</dbReference>
<dbReference type="InterPro" id="IPR024344">
    <property type="entry name" value="MDMPI_metal-binding"/>
</dbReference>
<evidence type="ECO:0000259" key="1">
    <source>
        <dbReference type="Pfam" id="PF11716"/>
    </source>
</evidence>
<evidence type="ECO:0000313" key="3">
    <source>
        <dbReference type="Proteomes" id="UP001418444"/>
    </source>
</evidence>
<dbReference type="InterPro" id="IPR034660">
    <property type="entry name" value="DinB/YfiT-like"/>
</dbReference>